<dbReference type="Proteomes" id="UP000224963">
    <property type="component" value="Segment"/>
</dbReference>
<name>A0A1D6X859_9CAUD</name>
<sequence>MVNSKKLCKGMVLKMAVLKFADKVKKLKRTADVDFVDNEGNVTTFVVTSVKQEALDEINEKYNRLIPPVPTMKLPAKGSFKIVEKHDDPEYKAAVIRNDKERMYEMAALFLREAEGLEGTVEEQVEAIRGVELAGFVGKIVNKGLEVSGLLGDDEIEEEIEEGK</sequence>
<reference evidence="1 2" key="1">
    <citation type="journal article" date="2016" name="FEMS Microbiol. Lett.">
        <title>Characterization of LysPBC4, a novel Bacillus cereus-specific endolysin of bacteriophage PBC4.</title>
        <authorList>
            <person name="Na H."/>
            <person name="Kong M."/>
            <person name="Ryu S."/>
        </authorList>
    </citation>
    <scope>NUCLEOTIDE SEQUENCE [LARGE SCALE GENOMIC DNA]</scope>
</reference>
<dbReference type="EMBL" id="KT070866">
    <property type="protein sequence ID" value="AKQ08205.1"/>
    <property type="molecule type" value="Genomic_DNA"/>
</dbReference>
<keyword evidence="2" id="KW-1185">Reference proteome</keyword>
<evidence type="ECO:0000313" key="1">
    <source>
        <dbReference type="EMBL" id="AKQ08205.1"/>
    </source>
</evidence>
<gene>
    <name evidence="1" type="ORF">PBC4_013</name>
</gene>
<organism evidence="1 2">
    <name type="scientific">Bacillus phage PBC4</name>
    <dbReference type="NCBI Taxonomy" id="1675028"/>
    <lineage>
        <taxon>Viruses</taxon>
        <taxon>Duplodnaviria</taxon>
        <taxon>Heunggongvirae</taxon>
        <taxon>Uroviricota</taxon>
        <taxon>Caudoviricetes</taxon>
        <taxon>Sejongvirinae</taxon>
        <taxon>Yihwangvirus</taxon>
        <taxon>Yihwangvirus PBC4</taxon>
    </lineage>
</organism>
<protein>
    <submittedName>
        <fullName evidence="1">Uncharacterized protein</fullName>
    </submittedName>
</protein>
<accession>A0A1D6X859</accession>
<proteinExistence type="predicted"/>
<evidence type="ECO:0000313" key="2">
    <source>
        <dbReference type="Proteomes" id="UP000224963"/>
    </source>
</evidence>